<dbReference type="PROSITE" id="PS51257">
    <property type="entry name" value="PROKAR_LIPOPROTEIN"/>
    <property type="match status" value="1"/>
</dbReference>
<dbReference type="EMBL" id="LR796327">
    <property type="protein sequence ID" value="CAB4136981.1"/>
    <property type="molecule type" value="Genomic_DNA"/>
</dbReference>
<dbReference type="Gene3D" id="3.10.620.30">
    <property type="match status" value="1"/>
</dbReference>
<organism evidence="1">
    <name type="scientific">uncultured Caudovirales phage</name>
    <dbReference type="NCBI Taxonomy" id="2100421"/>
    <lineage>
        <taxon>Viruses</taxon>
        <taxon>Duplodnaviria</taxon>
        <taxon>Heunggongvirae</taxon>
        <taxon>Uroviricota</taxon>
        <taxon>Caudoviricetes</taxon>
        <taxon>Peduoviridae</taxon>
        <taxon>Maltschvirus</taxon>
        <taxon>Maltschvirus maltsch</taxon>
    </lineage>
</organism>
<reference evidence="1" key="1">
    <citation type="submission" date="2020-04" db="EMBL/GenBank/DDBJ databases">
        <authorList>
            <person name="Chiriac C."/>
            <person name="Salcher M."/>
            <person name="Ghai R."/>
            <person name="Kavagutti S V."/>
        </authorList>
    </citation>
    <scope>NUCLEOTIDE SEQUENCE</scope>
</reference>
<protein>
    <recommendedName>
        <fullName evidence="2">Lipoprotein</fullName>
    </recommendedName>
</protein>
<evidence type="ECO:0000313" key="1">
    <source>
        <dbReference type="EMBL" id="CAB4136981.1"/>
    </source>
</evidence>
<name>A0A6J5LS45_9CAUD</name>
<evidence type="ECO:0008006" key="2">
    <source>
        <dbReference type="Google" id="ProtNLM"/>
    </source>
</evidence>
<gene>
    <name evidence="1" type="ORF">UFOVP315_25</name>
</gene>
<accession>A0A6J5LS45</accession>
<sequence>MKAFSLATLAALAGCAAMPSAPPQLVQIHRDVNARITYQNYTKKDWRIIPAGTTATGNCAVYAMTYKWELLRAGYKPEVILCHTWDGIGHAYTRAGQWALDNRFKQPIPITQQDCR</sequence>
<proteinExistence type="predicted"/>